<organism evidence="9 10">
    <name type="scientific">Lachancea quebecensis</name>
    <dbReference type="NCBI Taxonomy" id="1654605"/>
    <lineage>
        <taxon>Eukaryota</taxon>
        <taxon>Fungi</taxon>
        <taxon>Dikarya</taxon>
        <taxon>Ascomycota</taxon>
        <taxon>Saccharomycotina</taxon>
        <taxon>Saccharomycetes</taxon>
        <taxon>Saccharomycetales</taxon>
        <taxon>Saccharomycetaceae</taxon>
        <taxon>Lachancea</taxon>
    </lineage>
</organism>
<keyword evidence="6" id="KW-0539">Nucleus</keyword>
<comment type="subcellular location">
    <subcellularLocation>
        <location evidence="1">Nucleus</location>
        <location evidence="1">Nucleolus</location>
    </subcellularLocation>
</comment>
<dbReference type="InterPro" id="IPR039119">
    <property type="entry name" value="ABT1/Esf2"/>
</dbReference>
<dbReference type="Proteomes" id="UP000236544">
    <property type="component" value="Unassembled WGS sequence"/>
</dbReference>
<gene>
    <name evidence="9" type="ORF">LAQU0_S09e04346g</name>
</gene>
<dbReference type="GO" id="GO:0000480">
    <property type="term" value="P:endonucleolytic cleavage in 5'-ETS of tricistronic rRNA transcript (SSU-rRNA, 5.8S rRNA, LSU-rRNA)"/>
    <property type="evidence" value="ECO:0007669"/>
    <property type="project" value="TreeGrafter"/>
</dbReference>
<keyword evidence="5" id="KW-0694">RNA-binding</keyword>
<evidence type="ECO:0000256" key="8">
    <source>
        <dbReference type="SAM" id="MobiDB-lite"/>
    </source>
</evidence>
<evidence type="ECO:0000256" key="3">
    <source>
        <dbReference type="ARBA" id="ARBA00013906"/>
    </source>
</evidence>
<dbReference type="GO" id="GO:0000472">
    <property type="term" value="P:endonucleolytic cleavage to generate mature 5'-end of SSU-rRNA from (SSU-rRNA, 5.8S rRNA, LSU-rRNA)"/>
    <property type="evidence" value="ECO:0007669"/>
    <property type="project" value="TreeGrafter"/>
</dbReference>
<feature type="region of interest" description="Disordered" evidence="8">
    <location>
        <begin position="30"/>
        <end position="80"/>
    </location>
</feature>
<evidence type="ECO:0000256" key="2">
    <source>
        <dbReference type="ARBA" id="ARBA00005819"/>
    </source>
</evidence>
<dbReference type="CDD" id="cd12263">
    <property type="entry name" value="RRM_ABT1_like"/>
    <property type="match status" value="1"/>
</dbReference>
<keyword evidence="10" id="KW-1185">Reference proteome</keyword>
<accession>A0A0P1KT76</accession>
<sequence>MASESSDTEGYVSEEDGNVLLLNKKKSQGKDVFDGHIDSEGEDSEANVSDQISEPRIGTSAHEPVESPTPVSSQGLKQERMEKLKKFRAVRKSKHKTGVVYLSKIPPYMKPAKMRQILSRFGEVDRLFLKREDEQKHKNRIRGGGNKKVMFEEGWAEFVRKTDAKLCASTLNGNILGGKKGSFYHDDVMNVKYLSGFKWADLTEQIARENDVRQAKLQLEVSQANKMNAEFIRNIEKSKMLSNIRSKKRSNVAEAGSTKTLDSQPAHTHFKQRKVTTNRAAGPEHLKKATTGRLEGVMKNLL</sequence>
<dbReference type="AlphaFoldDB" id="A0A0P1KT76"/>
<dbReference type="InterPro" id="IPR012677">
    <property type="entry name" value="Nucleotide-bd_a/b_plait_sf"/>
</dbReference>
<evidence type="ECO:0000256" key="7">
    <source>
        <dbReference type="ARBA" id="ARBA00032634"/>
    </source>
</evidence>
<dbReference type="GO" id="GO:0003723">
    <property type="term" value="F:RNA binding"/>
    <property type="evidence" value="ECO:0007669"/>
    <property type="project" value="UniProtKB-KW"/>
</dbReference>
<dbReference type="Gene3D" id="3.30.70.330">
    <property type="match status" value="1"/>
</dbReference>
<evidence type="ECO:0000256" key="5">
    <source>
        <dbReference type="ARBA" id="ARBA00022884"/>
    </source>
</evidence>
<evidence type="ECO:0000313" key="10">
    <source>
        <dbReference type="Proteomes" id="UP000236544"/>
    </source>
</evidence>
<evidence type="ECO:0000256" key="6">
    <source>
        <dbReference type="ARBA" id="ARBA00023242"/>
    </source>
</evidence>
<dbReference type="EMBL" id="LN890527">
    <property type="protein sequence ID" value="CUS23420.1"/>
    <property type="molecule type" value="Genomic_DNA"/>
</dbReference>
<feature type="compositionally biased region" description="Polar residues" evidence="8">
    <location>
        <begin position="257"/>
        <end position="266"/>
    </location>
</feature>
<dbReference type="InterPro" id="IPR035979">
    <property type="entry name" value="RBD_domain_sf"/>
</dbReference>
<proteinExistence type="inferred from homology"/>
<dbReference type="GO" id="GO:0005730">
    <property type="term" value="C:nucleolus"/>
    <property type="evidence" value="ECO:0007669"/>
    <property type="project" value="UniProtKB-SubCell"/>
</dbReference>
<feature type="region of interest" description="Disordered" evidence="8">
    <location>
        <begin position="244"/>
        <end position="292"/>
    </location>
</feature>
<dbReference type="GO" id="GO:0034462">
    <property type="term" value="P:small-subunit processome assembly"/>
    <property type="evidence" value="ECO:0007669"/>
    <property type="project" value="TreeGrafter"/>
</dbReference>
<dbReference type="OrthoDB" id="287393at2759"/>
<evidence type="ECO:0000256" key="4">
    <source>
        <dbReference type="ARBA" id="ARBA00021800"/>
    </source>
</evidence>
<comment type="similarity">
    <text evidence="2">Belongs to the ESF2/ABP1 family.</text>
</comment>
<protein>
    <recommendedName>
        <fullName evidence="3">Pre-rRNA-processing protein ESF2</fullName>
    </recommendedName>
    <alternativeName>
        <fullName evidence="7">18S rRNA factor 2</fullName>
    </alternativeName>
    <alternativeName>
        <fullName evidence="4">Pre-rRNA-processing protein esf2</fullName>
    </alternativeName>
</protein>
<name>A0A0P1KT76_9SACH</name>
<dbReference type="SUPFAM" id="SSF54928">
    <property type="entry name" value="RNA-binding domain, RBD"/>
    <property type="match status" value="1"/>
</dbReference>
<dbReference type="PANTHER" id="PTHR12311">
    <property type="entry name" value="ACTIVATOR OF BASAL TRANSCRIPTION 1"/>
    <property type="match status" value="1"/>
</dbReference>
<feature type="compositionally biased region" description="Basic and acidic residues" evidence="8">
    <location>
        <begin position="30"/>
        <end position="39"/>
    </location>
</feature>
<evidence type="ECO:0000313" key="9">
    <source>
        <dbReference type="EMBL" id="CUS23420.1"/>
    </source>
</evidence>
<dbReference type="InterPro" id="IPR034353">
    <property type="entry name" value="ABT1/ESF2_RRM"/>
</dbReference>
<dbReference type="PANTHER" id="PTHR12311:SF7">
    <property type="entry name" value="ACTIVATOR OF BASAL TRANSCRIPTION 1"/>
    <property type="match status" value="1"/>
</dbReference>
<dbReference type="GO" id="GO:0000447">
    <property type="term" value="P:endonucleolytic cleavage in ITS1 to separate SSU-rRNA from 5.8S rRNA and LSU-rRNA from tricistronic rRNA transcript (SSU-rRNA, 5.8S rRNA, LSU-rRNA)"/>
    <property type="evidence" value="ECO:0007669"/>
    <property type="project" value="TreeGrafter"/>
</dbReference>
<reference evidence="10" key="1">
    <citation type="submission" date="2015-10" db="EMBL/GenBank/DDBJ databases">
        <authorList>
            <person name="Devillers H."/>
        </authorList>
    </citation>
    <scope>NUCLEOTIDE SEQUENCE [LARGE SCALE GENOMIC DNA]</scope>
</reference>
<evidence type="ECO:0000256" key="1">
    <source>
        <dbReference type="ARBA" id="ARBA00004604"/>
    </source>
</evidence>